<feature type="transmembrane region" description="Helical" evidence="1">
    <location>
        <begin position="20"/>
        <end position="39"/>
    </location>
</feature>
<evidence type="ECO:0000259" key="2">
    <source>
        <dbReference type="SMART" id="SM01259"/>
    </source>
</evidence>
<reference evidence="3" key="1">
    <citation type="submission" date="2018-05" db="EMBL/GenBank/DDBJ databases">
        <authorList>
            <person name="Lanie J.A."/>
            <person name="Ng W.-L."/>
            <person name="Kazmierczak K.M."/>
            <person name="Andrzejewski T.M."/>
            <person name="Davidsen T.M."/>
            <person name="Wayne K.J."/>
            <person name="Tettelin H."/>
            <person name="Glass J.I."/>
            <person name="Rusch D."/>
            <person name="Podicherti R."/>
            <person name="Tsui H.-C.T."/>
            <person name="Winkler M.E."/>
        </authorList>
    </citation>
    <scope>NUCLEOTIDE SEQUENCE</scope>
</reference>
<protein>
    <recommendedName>
        <fullName evidence="2">Lipid A biosynthesis N-terminal domain-containing protein</fullName>
    </recommendedName>
</protein>
<feature type="domain" description="Lipid A biosynthesis N-terminal" evidence="2">
    <location>
        <begin position="25"/>
        <end position="96"/>
    </location>
</feature>
<evidence type="ECO:0000313" key="3">
    <source>
        <dbReference type="EMBL" id="SVC93621.1"/>
    </source>
</evidence>
<dbReference type="GO" id="GO:0016020">
    <property type="term" value="C:membrane"/>
    <property type="evidence" value="ECO:0007669"/>
    <property type="project" value="GOC"/>
</dbReference>
<sequence>MAFNEILTLLGLRGLSYSEMIWVMIGLLGQLIFFSRWVVQWIASEKNSKSIIPIPFWWFSLCGGLITFLYAYHISSFPFMLAQFMGIIIYIRNIYLIIKNKNKYE</sequence>
<dbReference type="GO" id="GO:0009245">
    <property type="term" value="P:lipid A biosynthetic process"/>
    <property type="evidence" value="ECO:0007669"/>
    <property type="project" value="InterPro"/>
</dbReference>
<dbReference type="InterPro" id="IPR011499">
    <property type="entry name" value="Lipid_A_biosynth_N"/>
</dbReference>
<organism evidence="3">
    <name type="scientific">marine metagenome</name>
    <dbReference type="NCBI Taxonomy" id="408172"/>
    <lineage>
        <taxon>unclassified sequences</taxon>
        <taxon>metagenomes</taxon>
        <taxon>ecological metagenomes</taxon>
    </lineage>
</organism>
<gene>
    <name evidence="3" type="ORF">METZ01_LOCUS346475</name>
</gene>
<proteinExistence type="predicted"/>
<dbReference type="AlphaFoldDB" id="A0A382RAN5"/>
<feature type="transmembrane region" description="Helical" evidence="1">
    <location>
        <begin position="51"/>
        <end position="71"/>
    </location>
</feature>
<evidence type="ECO:0000256" key="1">
    <source>
        <dbReference type="SAM" id="Phobius"/>
    </source>
</evidence>
<name>A0A382RAN5_9ZZZZ</name>
<accession>A0A382RAN5</accession>
<dbReference type="SMART" id="SM01259">
    <property type="entry name" value="LAB_N"/>
    <property type="match status" value="1"/>
</dbReference>
<dbReference type="Pfam" id="PF07578">
    <property type="entry name" value="LAB_N"/>
    <property type="match status" value="1"/>
</dbReference>
<keyword evidence="1" id="KW-0812">Transmembrane</keyword>
<keyword evidence="1" id="KW-0472">Membrane</keyword>
<dbReference type="GO" id="GO:0008915">
    <property type="term" value="F:lipid-A-disaccharide synthase activity"/>
    <property type="evidence" value="ECO:0007669"/>
    <property type="project" value="InterPro"/>
</dbReference>
<feature type="transmembrane region" description="Helical" evidence="1">
    <location>
        <begin position="77"/>
        <end position="98"/>
    </location>
</feature>
<keyword evidence="1" id="KW-1133">Transmembrane helix</keyword>
<dbReference type="EMBL" id="UINC01119646">
    <property type="protein sequence ID" value="SVC93621.1"/>
    <property type="molecule type" value="Genomic_DNA"/>
</dbReference>